<proteinExistence type="predicted"/>
<dbReference type="Gene3D" id="2.10.10.20">
    <property type="entry name" value="Carbohydrate-binding module superfamily 5/12"/>
    <property type="match status" value="1"/>
</dbReference>
<keyword evidence="2" id="KW-1185">Reference proteome</keyword>
<evidence type="ECO:0000313" key="1">
    <source>
        <dbReference type="EMBL" id="AUZ94963.1"/>
    </source>
</evidence>
<evidence type="ECO:0008006" key="3">
    <source>
        <dbReference type="Google" id="ProtNLM"/>
    </source>
</evidence>
<accession>A0A2L0UZK5</accession>
<dbReference type="KEGG" id="vg:40088184"/>
<name>A0A2L0UZK5_9CAUD</name>
<dbReference type="EMBL" id="MF403008">
    <property type="protein sequence ID" value="AUZ94963.1"/>
    <property type="molecule type" value="Genomic_DNA"/>
</dbReference>
<reference evidence="1 2" key="1">
    <citation type="submission" date="2017-06" db="EMBL/GenBank/DDBJ databases">
        <authorList>
            <person name="Kim H.J."/>
            <person name="Triplett B.A."/>
        </authorList>
    </citation>
    <scope>NUCLEOTIDE SEQUENCE [LARGE SCALE GENOMIC DNA]</scope>
</reference>
<dbReference type="RefSeq" id="YP_009611846.1">
    <property type="nucleotide sequence ID" value="NC_042013.1"/>
</dbReference>
<sequence>MSSNIRQSELFAGQDWTVIYKSFSEVNLNAYDFDTIRQSMKEYIQRNYPEDFNDWIESSEFVMLIDLLAYLGQSLAFRMDIDARENFLEIARSRENILRLARFLSYSPKRNLPSKGLVKLSEITTTQEIYDSAGNNLSSRTIRWDDPNNPNWFEQFILVMNASLISTNQFGTPLKISNISGVSTQLYRLENIPFTTGNVPFSATINNATYAFDIVNIDFSTQEGFFERNPDPNAAFHILYRNDGNGNQSPNTGFFLMFKQGALLRTDVVFAEPLENRVLDIDVINLNESDIWVQSILESGAVEKDWTRVGYVPDDDIRKIIITGENVSYNDVPINVRDIYQVVTRDQDRISVRFGDGRFGSIPTGLVRVWHRQSAGVNMTIRPEDMRNVGITLPYQSSNGRRHTLGISFSLQETISNSVVTESNDDIRRRASGVYATQGRMVSGDDYNQFPASNQIALKVKAINRVYSGHSRYIDLNDPTGTYQNTIVFSDDGCIYREFENTYREVAMNNNYSNEFIVSNYIVPALAGTSLRDFLFNEWLTKVNNPGYDFEFTGEAVRWERSTNSIYSSTGRLARTDVIPTTEQEWNDAAIELGGYAPDDAVERHILPLSLIKFRDAGWTTVNSIDGTGISFLTNGRGPVRLNESVNTGDIALQLIPSYRRELNVDERNQLLSRLAAKRTFGMGWDIDKQEWYFMDSSHINLGGDYDYITKDTSADSSWLIKCEYSTLNWRFTTRGLKYVFESMNDVKFFFTNEYKAIDPQTGKVGTDSITVLDSNYNPLIASASVWNKNTAYKVGDIVSVESVVNNIKQVNYWECVLNHTSTTEFVPYRATINTQVEPPAAVLIETWRSVAPGLGKDVNWTVNANYTYNDGFQEPRRVKITFNDSDLDGQPDNPEAFDEIVNKGKWVFHKRVLDIYGYSSYVITDDVLAVKQGSALPVMKPGQIVFLYNEAMTTGTFYRYLRNSEGVPTLGKVSEFAPINDQSEYTYDRGRDHLKFQWTHYAPLDQRIDPAINNIIDIFVLTREYNNLMRQWYDAGANILTKPSPTSELQLRTTFSGLEEYKMFTDQIAWRPVKYKLIFGNSADLELRAKFKIVKLANTTVSDGEIKSRILDAIQDFFDVNNWDFGETFYYTELSAYVHRQLVNAIASIVIVPLKETQSFGELFEVRCNPDELFFPTATVDDIEIIPSNTHLSLRIK</sequence>
<dbReference type="OrthoDB" id="87at10239"/>
<evidence type="ECO:0000313" key="2">
    <source>
        <dbReference type="Proteomes" id="UP000223025"/>
    </source>
</evidence>
<organism evidence="1 2">
    <name type="scientific">Agrobacterium phage Atu_ph07</name>
    <dbReference type="NCBI Taxonomy" id="2024264"/>
    <lineage>
        <taxon>Viruses</taxon>
        <taxon>Duplodnaviria</taxon>
        <taxon>Heunggongvirae</taxon>
        <taxon>Uroviricota</taxon>
        <taxon>Caudoviricetes</taxon>
        <taxon>Polybotosvirus</taxon>
        <taxon>Polybotosvirus Atuph07</taxon>
    </lineage>
</organism>
<protein>
    <recommendedName>
        <fullName evidence="3">Baseplate protein J-like domain-containing protein</fullName>
    </recommendedName>
</protein>
<dbReference type="Proteomes" id="UP000223025">
    <property type="component" value="Segment"/>
</dbReference>
<dbReference type="GeneID" id="40088184"/>